<gene>
    <name evidence="2" type="ORF">PTI45_02042</name>
</gene>
<keyword evidence="1" id="KW-1133">Transmembrane helix</keyword>
<comment type="caution">
    <text evidence="2">The sequence shown here is derived from an EMBL/GenBank/DDBJ whole genome shotgun (WGS) entry which is preliminary data.</text>
</comment>
<keyword evidence="3" id="KW-1185">Reference proteome</keyword>
<dbReference type="RefSeq" id="WP_069327471.1">
    <property type="nucleotide sequence ID" value="NZ_MDER01000036.1"/>
</dbReference>
<reference evidence="2 3" key="1">
    <citation type="submission" date="2016-08" db="EMBL/GenBank/DDBJ databases">
        <title>Genome sequencing of Paenibacillus sp. TI45-13ar, isolated from Korean traditional nuruk.</title>
        <authorList>
            <person name="Kim S.-J."/>
        </authorList>
    </citation>
    <scope>NUCLEOTIDE SEQUENCE [LARGE SCALE GENOMIC DNA]</scope>
    <source>
        <strain evidence="2 3">TI45-13ar</strain>
    </source>
</reference>
<feature type="transmembrane region" description="Helical" evidence="1">
    <location>
        <begin position="29"/>
        <end position="61"/>
    </location>
</feature>
<evidence type="ECO:0000256" key="1">
    <source>
        <dbReference type="SAM" id="Phobius"/>
    </source>
</evidence>
<evidence type="ECO:0000313" key="2">
    <source>
        <dbReference type="EMBL" id="ODP28497.1"/>
    </source>
</evidence>
<dbReference type="AlphaFoldDB" id="A0A1E3L3V7"/>
<protein>
    <submittedName>
        <fullName evidence="2">Uncharacterized protein</fullName>
    </submittedName>
</protein>
<evidence type="ECO:0000313" key="3">
    <source>
        <dbReference type="Proteomes" id="UP000094578"/>
    </source>
</evidence>
<proteinExistence type="predicted"/>
<keyword evidence="1" id="KW-0472">Membrane</keyword>
<dbReference type="Proteomes" id="UP000094578">
    <property type="component" value="Unassembled WGS sequence"/>
</dbReference>
<sequence>MNTSEQTSISKNQPIQMQHPMKKYRKQHLFLIGLGAVGFSGFFGFAPILLLFGGAIGYLIFNWNAAFKIMKLNRAKHPLPISISQEELYQKLSVFLQHPDLKVENKKHCINVSFRNKSNHFIWLDDEEKTYHTLSRSQTNRIFKDRHNPSIKEYS</sequence>
<organism evidence="2 3">
    <name type="scientific">Paenibacillus nuruki</name>
    <dbReference type="NCBI Taxonomy" id="1886670"/>
    <lineage>
        <taxon>Bacteria</taxon>
        <taxon>Bacillati</taxon>
        <taxon>Bacillota</taxon>
        <taxon>Bacilli</taxon>
        <taxon>Bacillales</taxon>
        <taxon>Paenibacillaceae</taxon>
        <taxon>Paenibacillus</taxon>
    </lineage>
</organism>
<keyword evidence="1" id="KW-0812">Transmembrane</keyword>
<name>A0A1E3L3V7_9BACL</name>
<dbReference type="EMBL" id="MDER01000036">
    <property type="protein sequence ID" value="ODP28497.1"/>
    <property type="molecule type" value="Genomic_DNA"/>
</dbReference>
<accession>A0A1E3L3V7</accession>